<keyword evidence="4" id="KW-0808">Transferase</keyword>
<comment type="similarity">
    <text evidence="1">Belongs to the sulfur carrier protein TusA family.</text>
</comment>
<dbReference type="OrthoDB" id="9797551at2"/>
<dbReference type="Gene3D" id="3.30.110.40">
    <property type="entry name" value="TusA-like domain"/>
    <property type="match status" value="1"/>
</dbReference>
<evidence type="ECO:0000313" key="4">
    <source>
        <dbReference type="EMBL" id="TPG59525.1"/>
    </source>
</evidence>
<comment type="caution">
    <text evidence="4">The sequence shown here is derived from an EMBL/GenBank/DDBJ whole genome shotgun (WGS) entry which is preliminary data.</text>
</comment>
<dbReference type="CDD" id="cd00291">
    <property type="entry name" value="SirA_YedF_YeeD"/>
    <property type="match status" value="1"/>
</dbReference>
<protein>
    <submittedName>
        <fullName evidence="4">Sulfurtransferase TusA family protein</fullName>
    </submittedName>
</protein>
<feature type="domain" description="UPF0033" evidence="3">
    <location>
        <begin position="29"/>
        <end position="53"/>
    </location>
</feature>
<accession>A0A502GC46</accession>
<evidence type="ECO:0000259" key="3">
    <source>
        <dbReference type="PROSITE" id="PS01148"/>
    </source>
</evidence>
<proteinExistence type="inferred from homology"/>
<evidence type="ECO:0000256" key="2">
    <source>
        <dbReference type="SAM" id="MobiDB-lite"/>
    </source>
</evidence>
<dbReference type="PANTHER" id="PTHR33279:SF6">
    <property type="entry name" value="SULFUR CARRIER PROTEIN YEDF-RELATED"/>
    <property type="match status" value="1"/>
</dbReference>
<dbReference type="EMBL" id="RCZP01000003">
    <property type="protein sequence ID" value="TPG59525.1"/>
    <property type="molecule type" value="Genomic_DNA"/>
</dbReference>
<dbReference type="SUPFAM" id="SSF64307">
    <property type="entry name" value="SirA-like"/>
    <property type="match status" value="1"/>
</dbReference>
<organism evidence="4 5">
    <name type="scientific">Muricoccus nepalensis</name>
    <dbReference type="NCBI Taxonomy" id="1854500"/>
    <lineage>
        <taxon>Bacteria</taxon>
        <taxon>Pseudomonadati</taxon>
        <taxon>Pseudomonadota</taxon>
        <taxon>Alphaproteobacteria</taxon>
        <taxon>Acetobacterales</taxon>
        <taxon>Roseomonadaceae</taxon>
        <taxon>Muricoccus</taxon>
    </lineage>
</organism>
<dbReference type="InterPro" id="IPR001455">
    <property type="entry name" value="TusA-like"/>
</dbReference>
<dbReference type="AlphaFoldDB" id="A0A502GC46"/>
<dbReference type="PANTHER" id="PTHR33279">
    <property type="entry name" value="SULFUR CARRIER PROTEIN YEDF-RELATED"/>
    <property type="match status" value="1"/>
</dbReference>
<reference evidence="4 5" key="1">
    <citation type="journal article" date="2019" name="Environ. Microbiol.">
        <title>Species interactions and distinct microbial communities in high Arctic permafrost affected cryosols are associated with the CH4 and CO2 gas fluxes.</title>
        <authorList>
            <person name="Altshuler I."/>
            <person name="Hamel J."/>
            <person name="Turney S."/>
            <person name="Magnuson E."/>
            <person name="Levesque R."/>
            <person name="Greer C."/>
            <person name="Whyte L.G."/>
        </authorList>
    </citation>
    <scope>NUCLEOTIDE SEQUENCE [LARGE SCALE GENOMIC DNA]</scope>
    <source>
        <strain evidence="4 5">S9.3B</strain>
    </source>
</reference>
<dbReference type="Pfam" id="PF01206">
    <property type="entry name" value="TusA"/>
    <property type="match status" value="1"/>
</dbReference>
<dbReference type="Proteomes" id="UP000317078">
    <property type="component" value="Unassembled WGS sequence"/>
</dbReference>
<dbReference type="InterPro" id="IPR036868">
    <property type="entry name" value="TusA-like_sf"/>
</dbReference>
<evidence type="ECO:0000256" key="1">
    <source>
        <dbReference type="ARBA" id="ARBA00008984"/>
    </source>
</evidence>
<evidence type="ECO:0000313" key="5">
    <source>
        <dbReference type="Proteomes" id="UP000317078"/>
    </source>
</evidence>
<feature type="region of interest" description="Disordered" evidence="2">
    <location>
        <begin position="1"/>
        <end position="23"/>
    </location>
</feature>
<name>A0A502GC46_9PROT</name>
<keyword evidence="5" id="KW-1185">Reference proteome</keyword>
<dbReference type="GO" id="GO:0016740">
    <property type="term" value="F:transferase activity"/>
    <property type="evidence" value="ECO:0007669"/>
    <property type="project" value="UniProtKB-KW"/>
</dbReference>
<sequence>MAPPPTLPASGPRPSSRTSPKAAANETLLDVQGLTCPLPVLKANKALRALAPGARLTVLATDAASVADFQAFCRETGHALVSFSESDGVYRYTLRKRDEAPAGEGEA</sequence>
<gene>
    <name evidence="4" type="ORF">EAH89_04590</name>
</gene>
<dbReference type="PROSITE" id="PS01148">
    <property type="entry name" value="UPF0033"/>
    <property type="match status" value="1"/>
</dbReference>